<name>A0A135S782_9PEZI</name>
<reference evidence="1 2" key="1">
    <citation type="submission" date="2014-02" db="EMBL/GenBank/DDBJ databases">
        <title>The genome sequence of Colletotrichum simmondsii CBS122122.</title>
        <authorList>
            <person name="Baroncelli R."/>
            <person name="Thon M.R."/>
        </authorList>
    </citation>
    <scope>NUCLEOTIDE SEQUENCE [LARGE SCALE GENOMIC DNA]</scope>
    <source>
        <strain evidence="1 2">CBS122122</strain>
    </source>
</reference>
<keyword evidence="2" id="KW-1185">Reference proteome</keyword>
<dbReference type="PANTHER" id="PTHR34706">
    <property type="entry name" value="SLR1338 PROTEIN"/>
    <property type="match status" value="1"/>
</dbReference>
<proteinExistence type="predicted"/>
<dbReference type="Proteomes" id="UP000070328">
    <property type="component" value="Unassembled WGS sequence"/>
</dbReference>
<sequence length="328" mass="37083">MDKFRGYVDYILSITDYVIAWVNKTAKGVINKLFGLNPEFVDETDQDVNPDGPATTKAEFLNNVKKAFKDTPAERFFKNNPRFIEELAEKASALADDPATPICNKDLFPKTAQVTMHQNVIYCDDSSSMKREGRWDSQNQLINRIARVTTRILPEGEGVYLRYINQEIPNSDSLKFEELLDVVKPLTWQGDTPIGTNLKSKVLEPLVYSKLPNDLKRPLLVSIITDGMPDKEPRNTLVNVIAECGNKLEAANLPRESVKFMIGQVGSATAATKFLQEVKTESRIQDVVFVASERLDSSSNLENDWKMDEWLIETLYAPIMKSEGKKKQ</sequence>
<evidence type="ECO:0008006" key="3">
    <source>
        <dbReference type="Google" id="ProtNLM"/>
    </source>
</evidence>
<accession>A0A135S782</accession>
<evidence type="ECO:0000313" key="2">
    <source>
        <dbReference type="Proteomes" id="UP000070328"/>
    </source>
</evidence>
<comment type="caution">
    <text evidence="1">The sequence shown here is derived from an EMBL/GenBank/DDBJ whole genome shotgun (WGS) entry which is preliminary data.</text>
</comment>
<gene>
    <name evidence="1" type="ORF">CSIM01_09457</name>
</gene>
<dbReference type="AlphaFoldDB" id="A0A135S782"/>
<dbReference type="PANTHER" id="PTHR34706:SF3">
    <property type="entry name" value="ANKYRIN REPEAT PROTEIN (AFU_ORTHOLOGUE AFUA_7G06200)"/>
    <property type="match status" value="1"/>
</dbReference>
<dbReference type="EMBL" id="JFBX01000659">
    <property type="protein sequence ID" value="KXH31782.1"/>
    <property type="molecule type" value="Genomic_DNA"/>
</dbReference>
<protein>
    <recommendedName>
        <fullName evidence="3">VWFA domain-containing protein</fullName>
    </recommendedName>
</protein>
<organism evidence="1 2">
    <name type="scientific">Colletotrichum simmondsii</name>
    <dbReference type="NCBI Taxonomy" id="703756"/>
    <lineage>
        <taxon>Eukaryota</taxon>
        <taxon>Fungi</taxon>
        <taxon>Dikarya</taxon>
        <taxon>Ascomycota</taxon>
        <taxon>Pezizomycotina</taxon>
        <taxon>Sordariomycetes</taxon>
        <taxon>Hypocreomycetidae</taxon>
        <taxon>Glomerellales</taxon>
        <taxon>Glomerellaceae</taxon>
        <taxon>Colletotrichum</taxon>
        <taxon>Colletotrichum acutatum species complex</taxon>
    </lineage>
</organism>
<evidence type="ECO:0000313" key="1">
    <source>
        <dbReference type="EMBL" id="KXH31782.1"/>
    </source>
</evidence>